<reference evidence="1 2" key="1">
    <citation type="submission" date="2024-05" db="EMBL/GenBank/DDBJ databases">
        <authorList>
            <person name="Duchaud E."/>
        </authorList>
    </citation>
    <scope>NUCLEOTIDE SEQUENCE [LARGE SCALE GENOMIC DNA]</scope>
    <source>
        <strain evidence="1">Ena-SAMPLE-TAB-13-05-2024-13:56:06:370-140305</strain>
    </source>
</reference>
<gene>
    <name evidence="1" type="ORF">T190115A13A_50020</name>
</gene>
<proteinExistence type="predicted"/>
<evidence type="ECO:0000313" key="2">
    <source>
        <dbReference type="Proteomes" id="UP001497602"/>
    </source>
</evidence>
<protein>
    <submittedName>
        <fullName evidence="1">Uncharacterized protein</fullName>
    </submittedName>
</protein>
<name>A0ABM9PPT3_9FLAO</name>
<dbReference type="NCBIfam" id="NF038153">
    <property type="entry name" value="lant_leader_L1a"/>
    <property type="match status" value="1"/>
</dbReference>
<keyword evidence="2" id="KW-1185">Reference proteome</keyword>
<accession>A0ABM9PPT3</accession>
<dbReference type="InterPro" id="IPR058238">
    <property type="entry name" value="Lant_leader_dom"/>
</dbReference>
<dbReference type="Proteomes" id="UP001497602">
    <property type="component" value="Unassembled WGS sequence"/>
</dbReference>
<dbReference type="EMBL" id="CAXJRC010000042">
    <property type="protein sequence ID" value="CAL2107778.1"/>
    <property type="molecule type" value="Genomic_DNA"/>
</dbReference>
<evidence type="ECO:0000313" key="1">
    <source>
        <dbReference type="EMBL" id="CAL2107778.1"/>
    </source>
</evidence>
<comment type="caution">
    <text evidence="1">The sequence shown here is derived from an EMBL/GenBank/DDBJ whole genome shotgun (WGS) entry which is preliminary data.</text>
</comment>
<organism evidence="1 2">
    <name type="scientific">Tenacibaculum vairaonense</name>
    <dbReference type="NCBI Taxonomy" id="3137860"/>
    <lineage>
        <taxon>Bacteria</taxon>
        <taxon>Pseudomonadati</taxon>
        <taxon>Bacteroidota</taxon>
        <taxon>Flavobacteriia</taxon>
        <taxon>Flavobacteriales</taxon>
        <taxon>Flavobacteriaceae</taxon>
        <taxon>Tenacibaculum</taxon>
    </lineage>
</organism>
<sequence>MKLNPLKLDKQTIASLNDNQLKEVVGGVNHLKIAAGSTGCGSGASTCSSGGSTGCGSGASTCFAQL</sequence>